<organism evidence="1 2">
    <name type="scientific">Beauveria asiatica</name>
    <dbReference type="NCBI Taxonomy" id="1069075"/>
    <lineage>
        <taxon>Eukaryota</taxon>
        <taxon>Fungi</taxon>
        <taxon>Dikarya</taxon>
        <taxon>Ascomycota</taxon>
        <taxon>Pezizomycotina</taxon>
        <taxon>Sordariomycetes</taxon>
        <taxon>Hypocreomycetidae</taxon>
        <taxon>Hypocreales</taxon>
        <taxon>Cordycipitaceae</taxon>
        <taxon>Beauveria</taxon>
    </lineage>
</organism>
<protein>
    <submittedName>
        <fullName evidence="1">Uncharacterized protein</fullName>
    </submittedName>
</protein>
<evidence type="ECO:0000313" key="1">
    <source>
        <dbReference type="EMBL" id="KAK8147719.1"/>
    </source>
</evidence>
<sequence length="91" mass="10310">MNMDCAFATMPRQAYMFESSLRSAARNTTQFDALIRDKLSQIVRDFNVMDADSPPTPPAGPLLSEESATLLRELGDYFTPYFKAHTYVRLP</sequence>
<dbReference type="AlphaFoldDB" id="A0AAW0RZI6"/>
<dbReference type="EMBL" id="JAAHCF010000130">
    <property type="protein sequence ID" value="KAK8147719.1"/>
    <property type="molecule type" value="Genomic_DNA"/>
</dbReference>
<dbReference type="Proteomes" id="UP001397290">
    <property type="component" value="Unassembled WGS sequence"/>
</dbReference>
<comment type="caution">
    <text evidence="1">The sequence shown here is derived from an EMBL/GenBank/DDBJ whole genome shotgun (WGS) entry which is preliminary data.</text>
</comment>
<proteinExistence type="predicted"/>
<accession>A0AAW0RZI6</accession>
<evidence type="ECO:0000313" key="2">
    <source>
        <dbReference type="Proteomes" id="UP001397290"/>
    </source>
</evidence>
<name>A0AAW0RZI6_9HYPO</name>
<gene>
    <name evidence="1" type="ORF">G3M48_001142</name>
</gene>
<keyword evidence="2" id="KW-1185">Reference proteome</keyword>
<reference evidence="1 2" key="1">
    <citation type="submission" date="2020-02" db="EMBL/GenBank/DDBJ databases">
        <title>Comparative genomics of the hypocrealean fungal genus Beauvera.</title>
        <authorList>
            <person name="Showalter D.N."/>
            <person name="Bushley K.E."/>
            <person name="Rehner S.A."/>
        </authorList>
    </citation>
    <scope>NUCLEOTIDE SEQUENCE [LARGE SCALE GENOMIC DNA]</scope>
    <source>
        <strain evidence="1 2">ARSEF4384</strain>
    </source>
</reference>